<protein>
    <recommendedName>
        <fullName evidence="1">Excalibur calcium-binding domain-containing protein</fullName>
    </recommendedName>
</protein>
<sequence length="159" mass="16608">MSLSSSASEHTTKRSFGRMQSRAVLGFSSLLLMGLITACDADTSESSSSEITVTQVVTTTQTTSEEASTVTETVAEVAPVEEIGQEIVEPAAVEYIPEPETYVNTPQHFAEIPAPPPAPVQSYYANCAAVRAAGAAPLYAGSPGYSSKLDRDGDGIACE</sequence>
<dbReference type="InterPro" id="IPR008613">
    <property type="entry name" value="Excalibur_Ca-bd_domain"/>
</dbReference>
<dbReference type="EMBL" id="AP017369">
    <property type="protein sequence ID" value="BAU95344.1"/>
    <property type="molecule type" value="Genomic_DNA"/>
</dbReference>
<dbReference type="SMART" id="SM00894">
    <property type="entry name" value="Excalibur"/>
    <property type="match status" value="1"/>
</dbReference>
<evidence type="ECO:0000313" key="3">
    <source>
        <dbReference type="Proteomes" id="UP000218244"/>
    </source>
</evidence>
<proteinExistence type="predicted"/>
<dbReference type="AlphaFoldDB" id="A0A160PPH8"/>
<feature type="domain" description="Excalibur calcium-binding" evidence="1">
    <location>
        <begin position="123"/>
        <end position="159"/>
    </location>
</feature>
<evidence type="ECO:0000313" key="2">
    <source>
        <dbReference type="EMBL" id="BAU95344.1"/>
    </source>
</evidence>
<dbReference type="Pfam" id="PF05901">
    <property type="entry name" value="Excalibur"/>
    <property type="match status" value="1"/>
</dbReference>
<reference evidence="2 3" key="1">
    <citation type="submission" date="2016-02" db="EMBL/GenBank/DDBJ databases">
        <title>Corynebacterium glutamicum N24 whole genome sequencing project.</title>
        <authorList>
            <person name="Matsutani M."/>
            <person name="Nangtapong N."/>
            <person name="Yakushi T."/>
            <person name="Matsushita K."/>
        </authorList>
    </citation>
    <scope>NUCLEOTIDE SEQUENCE [LARGE SCALE GENOMIC DNA]</scope>
    <source>
        <strain evidence="2 3">N24</strain>
    </source>
</reference>
<dbReference type="Proteomes" id="UP000218244">
    <property type="component" value="Chromosome"/>
</dbReference>
<accession>A0A160PPH8</accession>
<name>A0A160PPH8_9CORY</name>
<evidence type="ECO:0000259" key="1">
    <source>
        <dbReference type="SMART" id="SM00894"/>
    </source>
</evidence>
<dbReference type="KEGG" id="csur:N24_1082"/>
<keyword evidence="3" id="KW-1185">Reference proteome</keyword>
<organism evidence="2 3">
    <name type="scientific">Corynebacterium suranareeae</name>
    <dbReference type="NCBI Taxonomy" id="2506452"/>
    <lineage>
        <taxon>Bacteria</taxon>
        <taxon>Bacillati</taxon>
        <taxon>Actinomycetota</taxon>
        <taxon>Actinomycetes</taxon>
        <taxon>Mycobacteriales</taxon>
        <taxon>Corynebacteriaceae</taxon>
        <taxon>Corynebacterium</taxon>
    </lineage>
</organism>
<gene>
    <name evidence="2" type="ORF">N24_1082</name>
</gene>